<evidence type="ECO:0000313" key="15">
    <source>
        <dbReference type="Proteomes" id="UP001227317"/>
    </source>
</evidence>
<comment type="caution">
    <text evidence="14">The sequence shown here is derived from an EMBL/GenBank/DDBJ whole genome shotgun (WGS) entry which is preliminary data.</text>
</comment>
<dbReference type="NCBIfam" id="TIGR01498">
    <property type="entry name" value="folK"/>
    <property type="match status" value="1"/>
</dbReference>
<evidence type="ECO:0000256" key="2">
    <source>
        <dbReference type="ARBA" id="ARBA00005810"/>
    </source>
</evidence>
<dbReference type="Proteomes" id="UP001227317">
    <property type="component" value="Unassembled WGS sequence"/>
</dbReference>
<keyword evidence="7" id="KW-0418">Kinase</keyword>
<proteinExistence type="inferred from homology"/>
<gene>
    <name evidence="14" type="primary">folK</name>
    <name evidence="14" type="ORF">QSG27_14855</name>
</gene>
<dbReference type="RefSeq" id="WP_306707392.1">
    <property type="nucleotide sequence ID" value="NZ_JAUJFI010000067.1"/>
</dbReference>
<evidence type="ECO:0000256" key="12">
    <source>
        <dbReference type="ARBA" id="ARBA00033413"/>
    </source>
</evidence>
<evidence type="ECO:0000256" key="1">
    <source>
        <dbReference type="ARBA" id="ARBA00005051"/>
    </source>
</evidence>
<evidence type="ECO:0000256" key="7">
    <source>
        <dbReference type="ARBA" id="ARBA00022777"/>
    </source>
</evidence>
<keyword evidence="8" id="KW-0067">ATP-binding</keyword>
<keyword evidence="6" id="KW-0547">Nucleotide-binding</keyword>
<keyword evidence="9" id="KW-0289">Folate biosynthesis</keyword>
<protein>
    <recommendedName>
        <fullName evidence="4">2-amino-4-hydroxy-6-hydroxymethyldihydropteridine pyrophosphokinase</fullName>
        <ecNumber evidence="3">2.7.6.3</ecNumber>
    </recommendedName>
    <alternativeName>
        <fullName evidence="11">6-hydroxymethyl-7,8-dihydropterin pyrophosphokinase</fullName>
    </alternativeName>
    <alternativeName>
        <fullName evidence="12">7,8-dihydro-6-hydroxymethylpterin-pyrophosphokinase</fullName>
    </alternativeName>
</protein>
<sequence>MTDKDSVSTSDGSAMTTVYLALGSNLGNRAANLAEAQHRLSPQVRVTLASPVYETAPMYVTDQPAFLNMVLRGQTSLGPWELLRLVKGIEAELGRDLEGGLRYGPRPIDIDILLYGELVMYAPELEIPHPRIAERAFVLAPLADIAGNLRHPAIARSFDDLLAAVPGRDTVVRTGTDLSVAV</sequence>
<name>A0ABU0WID0_9PROT</name>
<evidence type="ECO:0000256" key="8">
    <source>
        <dbReference type="ARBA" id="ARBA00022840"/>
    </source>
</evidence>
<evidence type="ECO:0000256" key="9">
    <source>
        <dbReference type="ARBA" id="ARBA00022909"/>
    </source>
</evidence>
<dbReference type="Pfam" id="PF01288">
    <property type="entry name" value="HPPK"/>
    <property type="match status" value="1"/>
</dbReference>
<dbReference type="InterPro" id="IPR035907">
    <property type="entry name" value="Hppk_sf"/>
</dbReference>
<comment type="similarity">
    <text evidence="2">Belongs to the HPPK family.</text>
</comment>
<dbReference type="EC" id="2.7.6.3" evidence="3"/>
<dbReference type="PROSITE" id="PS00794">
    <property type="entry name" value="HPPK"/>
    <property type="match status" value="1"/>
</dbReference>
<dbReference type="SUPFAM" id="SSF55083">
    <property type="entry name" value="6-hydroxymethyl-7,8-dihydropterin pyrophosphokinase, HPPK"/>
    <property type="match status" value="1"/>
</dbReference>
<reference evidence="14 15" key="1">
    <citation type="submission" date="2023-06" db="EMBL/GenBank/DDBJ databases">
        <title>Azospirillum isscasensis sp.nov, a bacterium isolated from rhizosphere soil of rice.</title>
        <authorList>
            <person name="Wang H."/>
        </authorList>
    </citation>
    <scope>NUCLEOTIDE SEQUENCE [LARGE SCALE GENOMIC DNA]</scope>
    <source>
        <strain evidence="14 15">C340-1</strain>
    </source>
</reference>
<evidence type="ECO:0000256" key="4">
    <source>
        <dbReference type="ARBA" id="ARBA00016218"/>
    </source>
</evidence>
<feature type="domain" description="7,8-dihydro-6-hydroxymethylpterin-pyrophosphokinase" evidence="13">
    <location>
        <begin position="102"/>
        <end position="113"/>
    </location>
</feature>
<evidence type="ECO:0000256" key="10">
    <source>
        <dbReference type="ARBA" id="ARBA00029409"/>
    </source>
</evidence>
<evidence type="ECO:0000256" key="6">
    <source>
        <dbReference type="ARBA" id="ARBA00022741"/>
    </source>
</evidence>
<organism evidence="14 15">
    <name type="scientific">Azospirillum isscasi</name>
    <dbReference type="NCBI Taxonomy" id="3053926"/>
    <lineage>
        <taxon>Bacteria</taxon>
        <taxon>Pseudomonadati</taxon>
        <taxon>Pseudomonadota</taxon>
        <taxon>Alphaproteobacteria</taxon>
        <taxon>Rhodospirillales</taxon>
        <taxon>Azospirillaceae</taxon>
        <taxon>Azospirillum</taxon>
    </lineage>
</organism>
<dbReference type="PANTHER" id="PTHR43071:SF1">
    <property type="entry name" value="2-AMINO-4-HYDROXY-6-HYDROXYMETHYLDIHYDROPTERIDINE PYROPHOSPHOKINASE"/>
    <property type="match status" value="1"/>
</dbReference>
<keyword evidence="5 14" id="KW-0808">Transferase</keyword>
<dbReference type="PANTHER" id="PTHR43071">
    <property type="entry name" value="2-AMINO-4-HYDROXY-6-HYDROXYMETHYLDIHYDROPTERIDINE PYROPHOSPHOKINASE"/>
    <property type="match status" value="1"/>
</dbReference>
<dbReference type="InterPro" id="IPR000550">
    <property type="entry name" value="Hppk"/>
</dbReference>
<dbReference type="GO" id="GO:0003848">
    <property type="term" value="F:2-amino-4-hydroxy-6-hydroxymethyldihydropteridine diphosphokinase activity"/>
    <property type="evidence" value="ECO:0007669"/>
    <property type="project" value="UniProtKB-EC"/>
</dbReference>
<evidence type="ECO:0000256" key="3">
    <source>
        <dbReference type="ARBA" id="ARBA00013253"/>
    </source>
</evidence>
<comment type="function">
    <text evidence="10">Catalyzes the transfer of pyrophosphate from adenosine triphosphate (ATP) to 6-hydroxymethyl-7,8-dihydropterin, an enzymatic step in folate biosynthesis pathway.</text>
</comment>
<evidence type="ECO:0000259" key="13">
    <source>
        <dbReference type="PROSITE" id="PS00794"/>
    </source>
</evidence>
<keyword evidence="15" id="KW-1185">Reference proteome</keyword>
<evidence type="ECO:0000256" key="5">
    <source>
        <dbReference type="ARBA" id="ARBA00022679"/>
    </source>
</evidence>
<accession>A0ABU0WID0</accession>
<dbReference type="Gene3D" id="3.30.70.560">
    <property type="entry name" value="7,8-Dihydro-6-hydroxymethylpterin-pyrophosphokinase HPPK"/>
    <property type="match status" value="1"/>
</dbReference>
<evidence type="ECO:0000313" key="14">
    <source>
        <dbReference type="EMBL" id="MDQ2103978.1"/>
    </source>
</evidence>
<dbReference type="EMBL" id="JAUJFI010000067">
    <property type="protein sequence ID" value="MDQ2103978.1"/>
    <property type="molecule type" value="Genomic_DNA"/>
</dbReference>
<dbReference type="CDD" id="cd00483">
    <property type="entry name" value="HPPK"/>
    <property type="match status" value="1"/>
</dbReference>
<comment type="pathway">
    <text evidence="1">Cofactor biosynthesis; tetrahydrofolate biosynthesis; 2-amino-4-hydroxy-6-hydroxymethyl-7,8-dihydropteridine diphosphate from 7,8-dihydroneopterin triphosphate: step 4/4.</text>
</comment>
<evidence type="ECO:0000256" key="11">
    <source>
        <dbReference type="ARBA" id="ARBA00029766"/>
    </source>
</evidence>